<evidence type="ECO:0000256" key="3">
    <source>
        <dbReference type="SAM" id="Phobius"/>
    </source>
</evidence>
<sequence>MKLRQLLAVDLSDYWYRVCSADEFFHFTKLNPKAGSVDGFLKNTRFNNKAAMGIKSYTTIEDKSLNIFRKGWSGLVNVDVTETIIPKSRHSLRRFRDFSIYVFIVCKANDNGQGGTLAIHSLLCRHAKVKLIPNQQRSDEDLTTNSRTLVAEGSFAAKTKKWLESKESRKTALLFVVLLRTCMMIGDCILTPAISVLSATSGIKVSSPKMSSDIVVVMSIVILTGTEALYTDISYFPLLAIQLHLLCVSLSFSIVLRIS</sequence>
<name>A0ABQ7ESV3_BRACR</name>
<accession>A0ABQ7ESV3</accession>
<dbReference type="InterPro" id="IPR053951">
    <property type="entry name" value="K_trans_N"/>
</dbReference>
<dbReference type="EMBL" id="QGKV02000297">
    <property type="protein sequence ID" value="KAF3606773.1"/>
    <property type="molecule type" value="Genomic_DNA"/>
</dbReference>
<evidence type="ECO:0000313" key="5">
    <source>
        <dbReference type="EMBL" id="KAF3606773.1"/>
    </source>
</evidence>
<reference evidence="5 6" key="1">
    <citation type="journal article" date="2020" name="BMC Genomics">
        <title>Intraspecific diversification of the crop wild relative Brassica cretica Lam. using demographic model selection.</title>
        <authorList>
            <person name="Kioukis A."/>
            <person name="Michalopoulou V.A."/>
            <person name="Briers L."/>
            <person name="Pirintsos S."/>
            <person name="Studholme D.J."/>
            <person name="Pavlidis P."/>
            <person name="Sarris P.F."/>
        </authorList>
    </citation>
    <scope>NUCLEOTIDE SEQUENCE [LARGE SCALE GENOMIC DNA]</scope>
    <source>
        <strain evidence="6">cv. PFS-1207/04</strain>
    </source>
</reference>
<keyword evidence="3" id="KW-1133">Transmembrane helix</keyword>
<evidence type="ECO:0000259" key="4">
    <source>
        <dbReference type="Pfam" id="PF02705"/>
    </source>
</evidence>
<evidence type="ECO:0000313" key="6">
    <source>
        <dbReference type="Proteomes" id="UP000266723"/>
    </source>
</evidence>
<dbReference type="PANTHER" id="PTHR30540">
    <property type="entry name" value="OSMOTIC STRESS POTASSIUM TRANSPORTER"/>
    <property type="match status" value="1"/>
</dbReference>
<feature type="domain" description="K+ potassium transporter integral membrane" evidence="4">
    <location>
        <begin position="101"/>
        <end position="224"/>
    </location>
</feature>
<dbReference type="PANTHER" id="PTHR30540:SF129">
    <property type="entry name" value="POTASSIUM TRANSPORTER"/>
    <property type="match status" value="1"/>
</dbReference>
<organism evidence="5 6">
    <name type="scientific">Brassica cretica</name>
    <name type="common">Mustard</name>
    <dbReference type="NCBI Taxonomy" id="69181"/>
    <lineage>
        <taxon>Eukaryota</taxon>
        <taxon>Viridiplantae</taxon>
        <taxon>Streptophyta</taxon>
        <taxon>Embryophyta</taxon>
        <taxon>Tracheophyta</taxon>
        <taxon>Spermatophyta</taxon>
        <taxon>Magnoliopsida</taxon>
        <taxon>eudicotyledons</taxon>
        <taxon>Gunneridae</taxon>
        <taxon>Pentapetalae</taxon>
        <taxon>rosids</taxon>
        <taxon>malvids</taxon>
        <taxon>Brassicales</taxon>
        <taxon>Brassicaceae</taxon>
        <taxon>Brassiceae</taxon>
        <taxon>Brassica</taxon>
    </lineage>
</organism>
<feature type="transmembrane region" description="Helical" evidence="3">
    <location>
        <begin position="238"/>
        <end position="258"/>
    </location>
</feature>
<protein>
    <recommendedName>
        <fullName evidence="4">K+ potassium transporter integral membrane domain-containing protein</fullName>
    </recommendedName>
</protein>
<comment type="caution">
    <text evidence="5">The sequence shown here is derived from an EMBL/GenBank/DDBJ whole genome shotgun (WGS) entry which is preliminary data.</text>
</comment>
<comment type="similarity">
    <text evidence="2">Belongs to the HAK/KUP transporter (TC 2.A.72.3) family.</text>
</comment>
<dbReference type="InterPro" id="IPR003855">
    <property type="entry name" value="K+_transporter"/>
</dbReference>
<evidence type="ECO:0000256" key="2">
    <source>
        <dbReference type="ARBA" id="ARBA00008440"/>
    </source>
</evidence>
<keyword evidence="3" id="KW-0472">Membrane</keyword>
<dbReference type="Proteomes" id="UP000266723">
    <property type="component" value="Unassembled WGS sequence"/>
</dbReference>
<dbReference type="Pfam" id="PF02705">
    <property type="entry name" value="K_trans"/>
    <property type="match status" value="1"/>
</dbReference>
<keyword evidence="3" id="KW-0812">Transmembrane</keyword>
<evidence type="ECO:0000256" key="1">
    <source>
        <dbReference type="ARBA" id="ARBA00004651"/>
    </source>
</evidence>
<keyword evidence="6" id="KW-1185">Reference proteome</keyword>
<gene>
    <name evidence="5" type="ORF">DY000_02049656</name>
</gene>
<feature type="transmembrane region" description="Helical" evidence="3">
    <location>
        <begin position="171"/>
        <end position="194"/>
    </location>
</feature>
<comment type="subcellular location">
    <subcellularLocation>
        <location evidence="1">Cell membrane</location>
        <topology evidence="1">Multi-pass membrane protein</topology>
    </subcellularLocation>
</comment>
<proteinExistence type="inferred from homology"/>